<feature type="chain" id="PRO_5026777337" evidence="12">
    <location>
        <begin position="24"/>
        <end position="1101"/>
    </location>
</feature>
<dbReference type="InterPro" id="IPR023996">
    <property type="entry name" value="TonB-dep_OMP_SusC/RagA"/>
</dbReference>
<evidence type="ECO:0000256" key="2">
    <source>
        <dbReference type="ARBA" id="ARBA00022448"/>
    </source>
</evidence>
<feature type="domain" description="TonB-dependent receptor plug" evidence="13">
    <location>
        <begin position="119"/>
        <end position="248"/>
    </location>
</feature>
<dbReference type="Proteomes" id="UP000483362">
    <property type="component" value="Unassembled WGS sequence"/>
</dbReference>
<evidence type="ECO:0000259" key="13">
    <source>
        <dbReference type="Pfam" id="PF07715"/>
    </source>
</evidence>
<evidence type="ECO:0000256" key="6">
    <source>
        <dbReference type="ARBA" id="ARBA00022729"/>
    </source>
</evidence>
<evidence type="ECO:0000256" key="4">
    <source>
        <dbReference type="ARBA" id="ARBA00022496"/>
    </source>
</evidence>
<dbReference type="NCBIfam" id="TIGR04056">
    <property type="entry name" value="OMP_RagA_SusC"/>
    <property type="match status" value="1"/>
</dbReference>
<evidence type="ECO:0000256" key="1">
    <source>
        <dbReference type="ARBA" id="ARBA00004571"/>
    </source>
</evidence>
<dbReference type="PROSITE" id="PS52016">
    <property type="entry name" value="TONB_DEPENDENT_REC_3"/>
    <property type="match status" value="1"/>
</dbReference>
<dbReference type="GO" id="GO:0015344">
    <property type="term" value="F:siderophore uptake transmembrane transporter activity"/>
    <property type="evidence" value="ECO:0007669"/>
    <property type="project" value="TreeGrafter"/>
</dbReference>
<evidence type="ECO:0000313" key="15">
    <source>
        <dbReference type="Proteomes" id="UP000483362"/>
    </source>
</evidence>
<evidence type="ECO:0000256" key="3">
    <source>
        <dbReference type="ARBA" id="ARBA00022452"/>
    </source>
</evidence>
<dbReference type="InterPro" id="IPR036942">
    <property type="entry name" value="Beta-barrel_TonB_sf"/>
</dbReference>
<evidence type="ECO:0000256" key="10">
    <source>
        <dbReference type="ARBA" id="ARBA00023237"/>
    </source>
</evidence>
<proteinExistence type="inferred from homology"/>
<comment type="similarity">
    <text evidence="11">Belongs to the TonB-dependent receptor family.</text>
</comment>
<keyword evidence="7" id="KW-0408">Iron</keyword>
<dbReference type="AlphaFoldDB" id="A0A6L5XA41"/>
<dbReference type="GO" id="GO:0009279">
    <property type="term" value="C:cell outer membrane"/>
    <property type="evidence" value="ECO:0007669"/>
    <property type="project" value="UniProtKB-SubCell"/>
</dbReference>
<keyword evidence="8" id="KW-0406">Ion transport</keyword>
<dbReference type="SUPFAM" id="SSF56935">
    <property type="entry name" value="Porins"/>
    <property type="match status" value="1"/>
</dbReference>
<keyword evidence="5 11" id="KW-0812">Transmembrane</keyword>
<dbReference type="Gene3D" id="2.60.40.1120">
    <property type="entry name" value="Carboxypeptidase-like, regulatory domain"/>
    <property type="match status" value="1"/>
</dbReference>
<evidence type="ECO:0000256" key="7">
    <source>
        <dbReference type="ARBA" id="ARBA00023004"/>
    </source>
</evidence>
<dbReference type="EMBL" id="VULT01000007">
    <property type="protein sequence ID" value="MSS17269.1"/>
    <property type="molecule type" value="Genomic_DNA"/>
</dbReference>
<accession>A0A6L5XA41</accession>
<dbReference type="NCBIfam" id="TIGR04057">
    <property type="entry name" value="SusC_RagA_signa"/>
    <property type="match status" value="1"/>
</dbReference>
<feature type="signal peptide" evidence="12">
    <location>
        <begin position="1"/>
        <end position="23"/>
    </location>
</feature>
<comment type="subcellular location">
    <subcellularLocation>
        <location evidence="1 11">Cell outer membrane</location>
        <topology evidence="1 11">Multi-pass membrane protein</topology>
    </subcellularLocation>
</comment>
<evidence type="ECO:0000256" key="12">
    <source>
        <dbReference type="SAM" id="SignalP"/>
    </source>
</evidence>
<reference evidence="14 15" key="1">
    <citation type="submission" date="2019-08" db="EMBL/GenBank/DDBJ databases">
        <title>In-depth cultivation of the pig gut microbiome towards novel bacterial diversity and tailored functional studies.</title>
        <authorList>
            <person name="Wylensek D."/>
            <person name="Hitch T.C.A."/>
            <person name="Clavel T."/>
        </authorList>
    </citation>
    <scope>NUCLEOTIDE SEQUENCE [LARGE SCALE GENOMIC DNA]</scope>
    <source>
        <strain evidence="14 15">Oil-RF-744-WCA-WT-10</strain>
    </source>
</reference>
<gene>
    <name evidence="14" type="ORF">FYJ29_05760</name>
</gene>
<keyword evidence="2 11" id="KW-0813">Transport</keyword>
<sequence>MRLKQALRTVWLLALLVIATAMSAQTRVTGTVYEPDGKTPMIGATVMEKGTKNGTSTDVDGHFSLKVTGKSPVLVINSVGYKRQEVKPTGGTVTVRLEESSTMLNDVVVTALGITREQKSLGYAVSKVDNSELTKTQSGNWLNSLNGKVAGLSMTGASSGPTSTMRVVLRGDQSLNYGANEALFVVDGVPITSEGTSSGSGSSYSNNDAPVDFGNAASDINPEDIESVSVLKGPAATALYGSRAANGAIIITTKSGRSKKGVGVTINSSVVFEKAGYFPDFQSTYGPGSDLGYTPFSMWSVDADHASDGIAQSRHYSRYGFGEKYDANQMRYLYQSYDWDTGMYTKMPWVYQKDWYTGIFETGTTWNNTVTVDGSNGKGSNARLSITDTHNDWILPNTGYQKQTVNFSGTTQLNKWIKLNAKATYTRKQSDNMPVMGYGAYNPLYLLAWGFSCNPMQVYRDEYFKGRYTPANVEAGMIVNPASYYNPYRSLYEELNANEKNRIYGNVSVNINLPVKGLTLDLRTGLDMDDEFRQLQRPYYSPGHNKGYYREQTIRDYEYNHDFLLRYVNNSWVNKRLGFNVAFGGNAMTRKWYRSYITLDELGEEGVYNANNTPIGINPTPYNYHAKKIVNSFYGFASLSWDDTYYLDITGRNDWSSALGRGNWSYFYPSVSASILLDKALKLKNKAWWVDMLKMRLSWANVGNDTSPYTLTDTYSRSATYPGGYSLPGSMANPLIKPENVESWELGLETMLFKNRLGLDLAFYSSSTTDQIISAATDPIIGASSRLVNAGKIRNRGIEISTHIVPVRARNVEWSMDINWSRNWNKLVEYSDGWDPATPLQLAANGTTIGNRVYIYSFVGHEMNVIYGKGYQRAPEGATYTDAEGNTHDCSGAILVNPKNGYPLLDTKADRRIGRVNPMWRGGMTQTVKFFDFTFSATFSAQYGGHAFSVTNFALGYQGKLKSTLPGRQDGLVVDGVNAIAGADGKVTYTKNTTVTENISTYYNSYKYVRDNTEENTFSTNFFKCKEVRLDYALPKKICAKTRVLQGASLGFYMTNLFCITHWPQYDPEVGSLNGAYVTSGIEAMSFPMTRSYGVNVKLSF</sequence>
<name>A0A6L5XA41_9BACT</name>
<protein>
    <submittedName>
        <fullName evidence="14">SusC/RagA family TonB-linked outer membrane protein</fullName>
    </submittedName>
</protein>
<dbReference type="Gene3D" id="2.170.130.10">
    <property type="entry name" value="TonB-dependent receptor, plug domain"/>
    <property type="match status" value="1"/>
</dbReference>
<evidence type="ECO:0000256" key="9">
    <source>
        <dbReference type="ARBA" id="ARBA00023136"/>
    </source>
</evidence>
<keyword evidence="4" id="KW-0410">Iron transport</keyword>
<evidence type="ECO:0000256" key="11">
    <source>
        <dbReference type="PROSITE-ProRule" id="PRU01360"/>
    </source>
</evidence>
<comment type="caution">
    <text evidence="14">The sequence shown here is derived from an EMBL/GenBank/DDBJ whole genome shotgun (WGS) entry which is preliminary data.</text>
</comment>
<organism evidence="14 15">
    <name type="scientific">Sodaliphilus pleomorphus</name>
    <dbReference type="NCBI Taxonomy" id="2606626"/>
    <lineage>
        <taxon>Bacteria</taxon>
        <taxon>Pseudomonadati</taxon>
        <taxon>Bacteroidota</taxon>
        <taxon>Bacteroidia</taxon>
        <taxon>Bacteroidales</taxon>
        <taxon>Muribaculaceae</taxon>
        <taxon>Sodaliphilus</taxon>
    </lineage>
</organism>
<dbReference type="Pfam" id="PF07715">
    <property type="entry name" value="Plug"/>
    <property type="match status" value="1"/>
</dbReference>
<dbReference type="InterPro" id="IPR008969">
    <property type="entry name" value="CarboxyPept-like_regulatory"/>
</dbReference>
<dbReference type="PANTHER" id="PTHR32552">
    <property type="entry name" value="FERRICHROME IRON RECEPTOR-RELATED"/>
    <property type="match status" value="1"/>
</dbReference>
<evidence type="ECO:0000313" key="14">
    <source>
        <dbReference type="EMBL" id="MSS17269.1"/>
    </source>
</evidence>
<dbReference type="RefSeq" id="WP_154327180.1">
    <property type="nucleotide sequence ID" value="NZ_CP045696.1"/>
</dbReference>
<keyword evidence="6 12" id="KW-0732">Signal</keyword>
<dbReference type="PANTHER" id="PTHR32552:SF68">
    <property type="entry name" value="FERRICHROME OUTER MEMBRANE TRANSPORTER_PHAGE RECEPTOR"/>
    <property type="match status" value="1"/>
</dbReference>
<dbReference type="InterPro" id="IPR012910">
    <property type="entry name" value="Plug_dom"/>
</dbReference>
<dbReference type="InterPro" id="IPR023997">
    <property type="entry name" value="TonB-dep_OMP_SusC/RagA_CS"/>
</dbReference>
<dbReference type="InterPro" id="IPR039426">
    <property type="entry name" value="TonB-dep_rcpt-like"/>
</dbReference>
<evidence type="ECO:0000256" key="5">
    <source>
        <dbReference type="ARBA" id="ARBA00022692"/>
    </source>
</evidence>
<keyword evidence="10 11" id="KW-0998">Cell outer membrane</keyword>
<dbReference type="Gene3D" id="2.40.170.20">
    <property type="entry name" value="TonB-dependent receptor, beta-barrel domain"/>
    <property type="match status" value="1"/>
</dbReference>
<dbReference type="SUPFAM" id="SSF49464">
    <property type="entry name" value="Carboxypeptidase regulatory domain-like"/>
    <property type="match status" value="1"/>
</dbReference>
<evidence type="ECO:0000256" key="8">
    <source>
        <dbReference type="ARBA" id="ARBA00023065"/>
    </source>
</evidence>
<dbReference type="InterPro" id="IPR037066">
    <property type="entry name" value="Plug_dom_sf"/>
</dbReference>
<keyword evidence="15" id="KW-1185">Reference proteome</keyword>
<keyword evidence="9 11" id="KW-0472">Membrane</keyword>
<dbReference type="Pfam" id="PF13715">
    <property type="entry name" value="CarbopepD_reg_2"/>
    <property type="match status" value="1"/>
</dbReference>
<keyword evidence="3 11" id="KW-1134">Transmembrane beta strand</keyword>